<dbReference type="AlphaFoldDB" id="A0A0N9ZRS0"/>
<sequence>MPHSNALLQRFRQLFSIRPRIRVSGAARARGPVTHLIILDGTMSSLEEGFETNAGLTYRLATQTADDANMIVRYEAGIQMNTWRDARDVIEGRGINKQIKRVYGALASRYHPGDRIYLMGYSRGAYAVRSLAGFIDKVGLIKAQHATEQNITVAYRHYQTGPTLAPSQAFRAAYCHDTTPIEFLGVWDTVAAVGLQFPVIWRFSSVFHAFHDLYPPRSAKFVYHALSAHESRGAYAPVMFETNPDMPDQHLQQMWFRGSHGDVGGQLSGYVPARKLSNTTLVWMLDKAEMAGLVLPKGWRSRYLADPYAPSVGSRRGWGKFFLMRRKRTIGTDPSELRHPSLDA</sequence>
<dbReference type="InterPro" id="IPR029058">
    <property type="entry name" value="AB_hydrolase_fold"/>
</dbReference>
<dbReference type="RefSeq" id="WP_062219526.1">
    <property type="nucleotide sequence ID" value="NZ_CP012023.1"/>
</dbReference>
<gene>
    <name evidence="2" type="ORF">IMCC12053_2555</name>
</gene>
<dbReference type="PANTHER" id="PTHR33840:SF1">
    <property type="entry name" value="TLE1 PHOSPHOLIPASE DOMAIN-CONTAINING PROTEIN"/>
    <property type="match status" value="1"/>
</dbReference>
<dbReference type="SUPFAM" id="SSF53474">
    <property type="entry name" value="alpha/beta-Hydrolases"/>
    <property type="match status" value="1"/>
</dbReference>
<dbReference type="InterPro" id="IPR018712">
    <property type="entry name" value="Tle1-like_cat"/>
</dbReference>
<dbReference type="EMBL" id="CP012023">
    <property type="protein sequence ID" value="ALI56502.1"/>
    <property type="molecule type" value="Genomic_DNA"/>
</dbReference>
<name>A0A0N9ZRS0_9RHOB</name>
<reference evidence="2 3" key="1">
    <citation type="submission" date="2015-05" db="EMBL/GenBank/DDBJ databases">
        <authorList>
            <person name="Wang D.B."/>
            <person name="Wang M."/>
        </authorList>
    </citation>
    <scope>NUCLEOTIDE SEQUENCE [LARGE SCALE GENOMIC DNA]</scope>
    <source>
        <strain evidence="2 3">IMCC 12053</strain>
    </source>
</reference>
<evidence type="ECO:0000259" key="1">
    <source>
        <dbReference type="Pfam" id="PF09994"/>
    </source>
</evidence>
<feature type="domain" description="T6SS Phospholipase effector Tle1-like catalytic" evidence="1">
    <location>
        <begin position="36"/>
        <end position="286"/>
    </location>
</feature>
<dbReference type="PATRIC" id="fig|1397108.4.peg.2611"/>
<proteinExistence type="predicted"/>
<dbReference type="Proteomes" id="UP000064920">
    <property type="component" value="Chromosome"/>
</dbReference>
<accession>A0A0N9ZRS0</accession>
<dbReference type="Pfam" id="PF09994">
    <property type="entry name" value="T6SS_Tle1-like_cat"/>
    <property type="match status" value="1"/>
</dbReference>
<evidence type="ECO:0000313" key="3">
    <source>
        <dbReference type="Proteomes" id="UP000064920"/>
    </source>
</evidence>
<protein>
    <submittedName>
        <fullName evidence="2">Peptidoglycan binding domain protein</fullName>
    </submittedName>
</protein>
<keyword evidence="3" id="KW-1185">Reference proteome</keyword>
<dbReference type="STRING" id="1397108.IMCC12053_2555"/>
<dbReference type="KEGG" id="cmar:IMCC12053_2555"/>
<evidence type="ECO:0000313" key="2">
    <source>
        <dbReference type="EMBL" id="ALI56502.1"/>
    </source>
</evidence>
<dbReference type="PANTHER" id="PTHR33840">
    <property type="match status" value="1"/>
</dbReference>
<organism evidence="2 3">
    <name type="scientific">Celeribacter marinus</name>
    <dbReference type="NCBI Taxonomy" id="1397108"/>
    <lineage>
        <taxon>Bacteria</taxon>
        <taxon>Pseudomonadati</taxon>
        <taxon>Pseudomonadota</taxon>
        <taxon>Alphaproteobacteria</taxon>
        <taxon>Rhodobacterales</taxon>
        <taxon>Roseobacteraceae</taxon>
        <taxon>Celeribacter</taxon>
    </lineage>
</organism>